<name>A0A2Z6QJ63_9GLOM</name>
<protein>
    <submittedName>
        <fullName evidence="1">Uncharacterized protein</fullName>
    </submittedName>
</protein>
<dbReference type="Proteomes" id="UP000247702">
    <property type="component" value="Unassembled WGS sequence"/>
</dbReference>
<comment type="caution">
    <text evidence="1">The sequence shown here is derived from an EMBL/GenBank/DDBJ whole genome shotgun (WGS) entry which is preliminary data.</text>
</comment>
<keyword evidence="2" id="KW-1185">Reference proteome</keyword>
<gene>
    <name evidence="1" type="ORF">RclHR1_01650022</name>
</gene>
<reference evidence="1 2" key="1">
    <citation type="submission" date="2017-11" db="EMBL/GenBank/DDBJ databases">
        <title>The genome of Rhizophagus clarus HR1 reveals common genetic basis of auxotrophy among arbuscular mycorrhizal fungi.</title>
        <authorList>
            <person name="Kobayashi Y."/>
        </authorList>
    </citation>
    <scope>NUCLEOTIDE SEQUENCE [LARGE SCALE GENOMIC DNA]</scope>
    <source>
        <strain evidence="1 2">HR1</strain>
    </source>
</reference>
<dbReference type="EMBL" id="BEXD01000724">
    <property type="protein sequence ID" value="GBB89715.1"/>
    <property type="molecule type" value="Genomic_DNA"/>
</dbReference>
<organism evidence="1 2">
    <name type="scientific">Rhizophagus clarus</name>
    <dbReference type="NCBI Taxonomy" id="94130"/>
    <lineage>
        <taxon>Eukaryota</taxon>
        <taxon>Fungi</taxon>
        <taxon>Fungi incertae sedis</taxon>
        <taxon>Mucoromycota</taxon>
        <taxon>Glomeromycotina</taxon>
        <taxon>Glomeromycetes</taxon>
        <taxon>Glomerales</taxon>
        <taxon>Glomeraceae</taxon>
        <taxon>Rhizophagus</taxon>
    </lineage>
</organism>
<accession>A0A2Z6QJ63</accession>
<evidence type="ECO:0000313" key="1">
    <source>
        <dbReference type="EMBL" id="GBB89715.1"/>
    </source>
</evidence>
<evidence type="ECO:0000313" key="2">
    <source>
        <dbReference type="Proteomes" id="UP000247702"/>
    </source>
</evidence>
<sequence length="81" mass="9927">MYRKDHLDIYMELPTQVYRQFLRLVAFENKQSLLSYNVRSLKSTRINKGLVENLIPNKPWYPKKNFYRYSNYGDLRSHNPR</sequence>
<proteinExistence type="predicted"/>
<dbReference type="AlphaFoldDB" id="A0A2Z6QJ63"/>